<feature type="compositionally biased region" description="Low complexity" evidence="1">
    <location>
        <begin position="256"/>
        <end position="273"/>
    </location>
</feature>
<evidence type="ECO:0000313" key="3">
    <source>
        <dbReference type="Proteomes" id="UP000063063"/>
    </source>
</evidence>
<dbReference type="KEGG" id="lpan:LPMP_355020"/>
<dbReference type="EMBL" id="CP009404">
    <property type="protein sequence ID" value="AIO02633.1"/>
    <property type="molecule type" value="Genomic_DNA"/>
</dbReference>
<dbReference type="OrthoDB" id="289913at2759"/>
<proteinExistence type="predicted"/>
<dbReference type="GO" id="GO:0034058">
    <property type="term" value="P:endosomal vesicle fusion"/>
    <property type="evidence" value="ECO:0007669"/>
    <property type="project" value="TreeGrafter"/>
</dbReference>
<feature type="region of interest" description="Disordered" evidence="1">
    <location>
        <begin position="249"/>
        <end position="276"/>
    </location>
</feature>
<gene>
    <name evidence="2" type="ORF">LPMP_355020</name>
</gene>
<name>A0A088S2P0_LEIPA</name>
<dbReference type="Proteomes" id="UP000063063">
    <property type="component" value="Chromosome 35"/>
</dbReference>
<evidence type="ECO:0008006" key="4">
    <source>
        <dbReference type="Google" id="ProtNLM"/>
    </source>
</evidence>
<organism evidence="2 3">
    <name type="scientific">Leishmania panamensis</name>
    <dbReference type="NCBI Taxonomy" id="5679"/>
    <lineage>
        <taxon>Eukaryota</taxon>
        <taxon>Discoba</taxon>
        <taxon>Euglenozoa</taxon>
        <taxon>Kinetoplastea</taxon>
        <taxon>Metakinetoplastina</taxon>
        <taxon>Trypanosomatida</taxon>
        <taxon>Trypanosomatidae</taxon>
        <taxon>Leishmaniinae</taxon>
        <taxon>Leishmania</taxon>
        <taxon>Leishmania guyanensis species complex</taxon>
    </lineage>
</organism>
<feature type="region of interest" description="Disordered" evidence="1">
    <location>
        <begin position="1"/>
        <end position="21"/>
    </location>
</feature>
<feature type="region of interest" description="Disordered" evidence="1">
    <location>
        <begin position="134"/>
        <end position="222"/>
    </location>
</feature>
<evidence type="ECO:0000256" key="1">
    <source>
        <dbReference type="SAM" id="MobiDB-lite"/>
    </source>
</evidence>
<dbReference type="InterPro" id="IPR045111">
    <property type="entry name" value="Vps41/Vps8"/>
</dbReference>
<dbReference type="GO" id="GO:0030897">
    <property type="term" value="C:HOPS complex"/>
    <property type="evidence" value="ECO:0007669"/>
    <property type="project" value="TreeGrafter"/>
</dbReference>
<accession>A0A088S2P0</accession>
<feature type="region of interest" description="Disordered" evidence="1">
    <location>
        <begin position="2088"/>
        <end position="2116"/>
    </location>
</feature>
<dbReference type="VEuPathDB" id="TriTrypDB:LPAL13_350058700"/>
<feature type="region of interest" description="Disordered" evidence="1">
    <location>
        <begin position="75"/>
        <end position="100"/>
    </location>
</feature>
<dbReference type="PANTHER" id="PTHR12616:SF8">
    <property type="entry name" value="VACUOLAR PROTEIN SORTING-ASSOCIATED PROTEIN 8 HOMOLOG"/>
    <property type="match status" value="1"/>
</dbReference>
<dbReference type="GeneID" id="22579530"/>
<dbReference type="VEuPathDB" id="TriTrypDB:LPMP_355020"/>
<reference evidence="2 3" key="1">
    <citation type="journal article" date="2015" name="Sci. Rep.">
        <title>The genome of Leishmania panamensis: insights into genomics of the L. (Viannia) subgenus.</title>
        <authorList>
            <person name="Llanes A."/>
            <person name="Restrepo C.M."/>
            <person name="Vecchio G.D."/>
            <person name="Anguizola F.J."/>
            <person name="Lleonart R."/>
        </authorList>
    </citation>
    <scope>NUCLEOTIDE SEQUENCE [LARGE SCALE GENOMIC DNA]</scope>
    <source>
        <strain evidence="2 3">MHOM/PA/94/PSC-1</strain>
    </source>
</reference>
<dbReference type="GO" id="GO:0006623">
    <property type="term" value="P:protein targeting to vacuole"/>
    <property type="evidence" value="ECO:0007669"/>
    <property type="project" value="InterPro"/>
</dbReference>
<dbReference type="eggNOG" id="ENOG502QWCJ">
    <property type="taxonomic scope" value="Eukaryota"/>
</dbReference>
<dbReference type="RefSeq" id="XP_010703433.1">
    <property type="nucleotide sequence ID" value="XM_010705131.1"/>
</dbReference>
<protein>
    <recommendedName>
        <fullName evidence="4">RING-type domain-containing protein</fullName>
    </recommendedName>
</protein>
<dbReference type="PANTHER" id="PTHR12616">
    <property type="entry name" value="VACUOLAR PROTEIN SORTING VPS41"/>
    <property type="match status" value="1"/>
</dbReference>
<sequence>MNVWGDRGVHQGPSPQRGGAFTSILETTSDALFKTFNRNHRSVESNEACEREEKSIVEDALRRLPQLDAFSLSPMSTRTSRHANGAPLATTSFSSRPLSRSSSSYTLAADEEALLLQELMNITAGAAPFISTTAQERQNADGAEKKPDEPGKLWSRSSAADTQVPAATNTLNGGAASTSPPVSVSNVDATSSAASSLHPVTQGGKGASSSKRSRAVPPPPVSKATVLKEEQDILEAILAAVEGQQSSVSGDLLGETSSAGATGATAPAADSSGVSDEELDAVDLVLEQAKELASSSVQCETQWDKSVLHVHEHIALRHKLAGLRKTVGAPTCVALAELFDTSTTAPTHSSAASPGTHTGLQSLSCAIGTTLGVVVLFDHRWTVLGTCGSVEASVENARGAVVSLSLCVSAPRFGGADEGGDGRTAATGHARGTFVLWSLYTLTPLRVVSDEAKVPLLRVVHLHRDPTHILVLESSGAVKLFHFWKVMAKHMLRATSITSASAAAPISDMDTLPCPSSFYMTNLGTVKQHLPSSDGVESDSDVGGPWLCAPPPLPPAAGAAAAGISRTAWSTIPGKHFVATVSNDAVLVYLVETGLQGSVTGVARHTHAPSSGLGNELVRFVVAELGTATPRLLLCISWSTEVELLLMNLRLPEPSGSRRTAAREPTLEGLERLVLFRVTAPLVQMVPLAGCSMLLCDQNKDAQLMDASVAIVAERHRFGSLEYVGFASRLCGVKYHGTAASNGAAALLMGKDHVYGIALRSWRERLSSMLARRQFTQALDLAKGFAEEVALSTVGLSSNVVNSRRQLHQFMERILIAYVESRLPSLVTTGVTGKPPGAQSKPWTGNGDPSSGVEFLLDMLQEIASYCSAVDGLNLLFGPVALALQQRGLLSHFLYVMEQCIRHGIITYMPEPLIERFIHLFLDETELYAVEVALGVRQRAADERKEAQEDALDAGQDGDSAGKTSGKERMELALMCLDTDFPSLLRFAQEHGLIRLTVTILSLRQQRYVDALAYALEEEQRVDEAHHVNVCGTDVCVPRVEKPWRPFHAVNVASVAVDFVECTLKGGSLLPGADLAIDEQRLAKKAILEYLLRTTSSDDRTEGSRAGGAAHNLLRFLRRQPEHAMRVLLFALSDEGPSSPWGAADGLSRTQFVSSVYFLLTGGSRTRPRHATESELLSSSGQPQGPLDLFRFDDETLSRLPALRVLNAAELAQRPFPPYIAVHTFLSGAAIFNELFLSTGSEELVNDELDRPSVRFDVWLDLVIQDVLFAFQCAETVEERRQLQEHLLRVLSPDLVPSYRVSVFQPHFTRLRMARCLAALLCKEQRYAEAIACYIDPMQNRVDTQLQYDVFKMLRGEMQHLQNVKTRIMNRVQQELSRSHRFGSTMLDEDRGCVNVGDSSDPTLLRSGSSMLGVGGGFDDVSGQQLSRTSSVTFPTVAATDTAPIDAAIKSLQRAVMSQVELLVRIDATALAQFIFDYLPSNQREVVRLLRGSSAAFLDYLDELMSQGNQAVANDMNLQNTYIELLCAHAPKRVHTYLQEKGNRVTYDVQLALRAVRKHRIADASVYLLKKAMMIEDAIMVMLRAVRELLGALREEVLTSLATAAETMAEAQGGQSCDGSTLVLTNTTAADTSEAVTLRGRKGRSADGKDAPQLSFEVTALNSATELWRFVAIGEELCSEYQANRVGGGALSTGAATTLTVESSRPFPAAGHGSPGGPPQRPEYWFRLLDVFMVPRRLLCEVMTQDDRLRALDTAAPSARPGASSDPTGMSSELDVAAHIAMASHGGATAASLGHPPSAVGPLPQHLPKLTTPLSSEQRRCVDALVAVYTQYTCSILRSMMCSTDISVVVDKVVQENKGESFRSLKPIILDMMASLTFDLEANRLCELAAESDAVLLGRERYQMLNMGVVPQSDCCALCHIHLSQLPLLLPTKEGVSAAAAPDLVPSTVSVYKCGHAFHTVCTVQAMRPHQGCWVCVQKRFSSAQSEGSEAYSGATGACAAWPSAIGGATAERTGHRGHVVTPVPTVVIRPGEMTLDVARMQRRVRQTKVKVDHSEDLYPMFKSLLAWDTSLSGYPLGDADGATLGKLGLGDTDEKDGPGATGDGTGNGLLAPSMPMPAPLGEVHESVTRAMATAQDKAFNVDTLTDAEILELFGGV</sequence>
<feature type="region of interest" description="Disordered" evidence="1">
    <location>
        <begin position="1788"/>
        <end position="1807"/>
    </location>
</feature>
<keyword evidence="3" id="KW-1185">Reference proteome</keyword>
<feature type="compositionally biased region" description="Basic and acidic residues" evidence="1">
    <location>
        <begin position="138"/>
        <end position="151"/>
    </location>
</feature>
<evidence type="ECO:0000313" key="2">
    <source>
        <dbReference type="EMBL" id="AIO02633.1"/>
    </source>
</evidence>
<feature type="region of interest" description="Disordered" evidence="1">
    <location>
        <begin position="945"/>
        <end position="964"/>
    </location>
</feature>
<feature type="compositionally biased region" description="Polar residues" evidence="1">
    <location>
        <begin position="155"/>
        <end position="199"/>
    </location>
</feature>
<dbReference type="GO" id="GO:0005770">
    <property type="term" value="C:late endosome"/>
    <property type="evidence" value="ECO:0007669"/>
    <property type="project" value="TreeGrafter"/>
</dbReference>